<evidence type="ECO:0000256" key="2">
    <source>
        <dbReference type="ARBA" id="ARBA00047806"/>
    </source>
</evidence>
<comment type="catalytic activity">
    <reaction evidence="3 4">
        <text>[thioredoxin]-disulfide + L-methionine + H2O = L-methionine (S)-S-oxide + [thioredoxin]-dithiol</text>
        <dbReference type="Rhea" id="RHEA:19993"/>
        <dbReference type="Rhea" id="RHEA-COMP:10698"/>
        <dbReference type="Rhea" id="RHEA-COMP:10700"/>
        <dbReference type="ChEBI" id="CHEBI:15377"/>
        <dbReference type="ChEBI" id="CHEBI:29950"/>
        <dbReference type="ChEBI" id="CHEBI:50058"/>
        <dbReference type="ChEBI" id="CHEBI:57844"/>
        <dbReference type="ChEBI" id="CHEBI:58772"/>
        <dbReference type="EC" id="1.8.4.11"/>
    </reaction>
</comment>
<dbReference type="InterPro" id="IPR036509">
    <property type="entry name" value="Met_Sox_Rdtase_MsrA_sf"/>
</dbReference>
<dbReference type="RefSeq" id="WP_367845174.1">
    <property type="nucleotide sequence ID" value="NZ_JBFOHL010000009.1"/>
</dbReference>
<dbReference type="SUPFAM" id="SSF55068">
    <property type="entry name" value="Peptide methionine sulfoxide reductase"/>
    <property type="match status" value="1"/>
</dbReference>
<dbReference type="HAMAP" id="MF_01401">
    <property type="entry name" value="MsrA"/>
    <property type="match status" value="1"/>
</dbReference>
<sequence length="226" mass="24354">MSACRHSFRTLGAALALSLLGACALPPAAEAATKLPAPLLDAPRAAAHGEQVTVFAGGCFWGVQAVFEHVRGVRKTWAGYSGGNAATAHYDQVSEGDTGHAESVKVLFDPAQVSYGQLLQVFFSVATDPTELDRQGPDSGTQYRSVIFYTSPEQQRIAGAYLAQLGKARIYAAPIVTQLVPLRAFYPAESWHQDYASRHPDDLYIAINDAPKVAGLSRWFPALYSR</sequence>
<feature type="signal peptide" evidence="5">
    <location>
        <begin position="1"/>
        <end position="31"/>
    </location>
</feature>
<dbReference type="GO" id="GO:0008113">
    <property type="term" value="F:peptide-methionine (S)-S-oxide reductase activity"/>
    <property type="evidence" value="ECO:0007669"/>
    <property type="project" value="UniProtKB-EC"/>
</dbReference>
<name>A0ABV3QRA5_9GAMM</name>
<evidence type="ECO:0000256" key="1">
    <source>
        <dbReference type="ARBA" id="ARBA00023002"/>
    </source>
</evidence>
<comment type="similarity">
    <text evidence="4">Belongs to the MsrA Met sulfoxide reductase family.</text>
</comment>
<evidence type="ECO:0000313" key="7">
    <source>
        <dbReference type="EMBL" id="MEW9624876.1"/>
    </source>
</evidence>
<dbReference type="Pfam" id="PF01625">
    <property type="entry name" value="PMSR"/>
    <property type="match status" value="1"/>
</dbReference>
<dbReference type="PANTHER" id="PTHR43774:SF1">
    <property type="entry name" value="PEPTIDE METHIONINE SULFOXIDE REDUCTASE MSRA 2"/>
    <property type="match status" value="1"/>
</dbReference>
<evidence type="ECO:0000256" key="4">
    <source>
        <dbReference type="HAMAP-Rule" id="MF_01401"/>
    </source>
</evidence>
<dbReference type="InterPro" id="IPR002569">
    <property type="entry name" value="Met_Sox_Rdtase_MsrA_dom"/>
</dbReference>
<accession>A0ABV3QRA5</accession>
<dbReference type="EC" id="1.8.4.11" evidence="4"/>
<feature type="active site" evidence="4">
    <location>
        <position position="59"/>
    </location>
</feature>
<keyword evidence="5" id="KW-0732">Signal</keyword>
<comment type="catalytic activity">
    <reaction evidence="2 4">
        <text>L-methionyl-[protein] + [thioredoxin]-disulfide + H2O = L-methionyl-(S)-S-oxide-[protein] + [thioredoxin]-dithiol</text>
        <dbReference type="Rhea" id="RHEA:14217"/>
        <dbReference type="Rhea" id="RHEA-COMP:10698"/>
        <dbReference type="Rhea" id="RHEA-COMP:10700"/>
        <dbReference type="Rhea" id="RHEA-COMP:12313"/>
        <dbReference type="Rhea" id="RHEA-COMP:12315"/>
        <dbReference type="ChEBI" id="CHEBI:15377"/>
        <dbReference type="ChEBI" id="CHEBI:16044"/>
        <dbReference type="ChEBI" id="CHEBI:29950"/>
        <dbReference type="ChEBI" id="CHEBI:44120"/>
        <dbReference type="ChEBI" id="CHEBI:50058"/>
        <dbReference type="EC" id="1.8.4.11"/>
    </reaction>
</comment>
<evidence type="ECO:0000256" key="5">
    <source>
        <dbReference type="SAM" id="SignalP"/>
    </source>
</evidence>
<protein>
    <recommendedName>
        <fullName evidence="4">Peptide methionine sulfoxide reductase MsrA</fullName>
        <shortName evidence="4">Protein-methionine-S-oxide reductase</shortName>
        <ecNumber evidence="4">1.8.4.11</ecNumber>
    </recommendedName>
    <alternativeName>
        <fullName evidence="4">Peptide-methionine (S)-S-oxide reductase</fullName>
        <shortName evidence="4">Peptide Met(O) reductase</shortName>
    </alternativeName>
</protein>
<comment type="caution">
    <text evidence="7">The sequence shown here is derived from an EMBL/GenBank/DDBJ whole genome shotgun (WGS) entry which is preliminary data.</text>
</comment>
<dbReference type="EMBL" id="JBFOHL010000009">
    <property type="protein sequence ID" value="MEW9624876.1"/>
    <property type="molecule type" value="Genomic_DNA"/>
</dbReference>
<dbReference type="PROSITE" id="PS51257">
    <property type="entry name" value="PROKAR_LIPOPROTEIN"/>
    <property type="match status" value="1"/>
</dbReference>
<reference evidence="7 8" key="1">
    <citation type="submission" date="2024-06" db="EMBL/GenBank/DDBJ databases">
        <authorList>
            <person name="Woo H."/>
        </authorList>
    </citation>
    <scope>NUCLEOTIDE SEQUENCE [LARGE SCALE GENOMIC DNA]</scope>
    <source>
        <strain evidence="7 8">S2-g</strain>
    </source>
</reference>
<dbReference type="Gene3D" id="3.30.1060.10">
    <property type="entry name" value="Peptide methionine sulphoxide reductase MsrA"/>
    <property type="match status" value="1"/>
</dbReference>
<organism evidence="7 8">
    <name type="scientific">Rhodanobacter geophilus</name>
    <dbReference type="NCBI Taxonomy" id="3162488"/>
    <lineage>
        <taxon>Bacteria</taxon>
        <taxon>Pseudomonadati</taxon>
        <taxon>Pseudomonadota</taxon>
        <taxon>Gammaproteobacteria</taxon>
        <taxon>Lysobacterales</taxon>
        <taxon>Rhodanobacteraceae</taxon>
        <taxon>Rhodanobacter</taxon>
    </lineage>
</organism>
<keyword evidence="1 4" id="KW-0560">Oxidoreductase</keyword>
<dbReference type="PANTHER" id="PTHR43774">
    <property type="entry name" value="PEPTIDE METHIONINE SULFOXIDE REDUCTASE"/>
    <property type="match status" value="1"/>
</dbReference>
<feature type="chain" id="PRO_5045375443" description="Peptide methionine sulfoxide reductase MsrA" evidence="5">
    <location>
        <begin position="32"/>
        <end position="226"/>
    </location>
</feature>
<evidence type="ECO:0000313" key="8">
    <source>
        <dbReference type="Proteomes" id="UP001556170"/>
    </source>
</evidence>
<dbReference type="NCBIfam" id="TIGR00401">
    <property type="entry name" value="msrA"/>
    <property type="match status" value="1"/>
</dbReference>
<comment type="function">
    <text evidence="4">Has an important function as a repair enzyme for proteins that have been inactivated by oxidation. Catalyzes the reversible oxidation-reduction of methionine sulfoxide in proteins to methionine.</text>
</comment>
<evidence type="ECO:0000259" key="6">
    <source>
        <dbReference type="Pfam" id="PF01625"/>
    </source>
</evidence>
<proteinExistence type="inferred from homology"/>
<evidence type="ECO:0000256" key="3">
    <source>
        <dbReference type="ARBA" id="ARBA00048782"/>
    </source>
</evidence>
<gene>
    <name evidence="4 7" type="primary">msrA</name>
    <name evidence="7" type="ORF">ABQJ56_11635</name>
</gene>
<keyword evidence="8" id="KW-1185">Reference proteome</keyword>
<dbReference type="Proteomes" id="UP001556170">
    <property type="component" value="Unassembled WGS sequence"/>
</dbReference>
<feature type="domain" description="Peptide methionine sulphoxide reductase MsrA" evidence="6">
    <location>
        <begin position="54"/>
        <end position="204"/>
    </location>
</feature>